<accession>Q9TZA2</accession>
<dbReference type="HOGENOM" id="CLU_594816_0_0_1"/>
<feature type="transmembrane region" description="Helical" evidence="1">
    <location>
        <begin position="15"/>
        <end position="33"/>
    </location>
</feature>
<keyword evidence="4" id="KW-1185">Reference proteome</keyword>
<evidence type="ECO:0000313" key="5">
    <source>
        <dbReference type="WormBase" id="E02H9.6"/>
    </source>
</evidence>
<keyword evidence="1" id="KW-0812">Transmembrane</keyword>
<dbReference type="WormBase" id="W04B5.6">
    <property type="protein sequence ID" value="CE54086"/>
    <property type="gene ID" value="WBGene00021023"/>
</dbReference>
<sequence length="156" mass="17926">MTTVVQKVCYISTNVSLAIICTALFMFSMHFYSRSENKSGQLKDASICMFASTILIVFERVLFWSRENNNEKFGELAYCIFVFVRISIYLVTIFSEVVFLKMGSDDAPISFLCFTSVLFVYACIYVKYVILCFHVMFHCTLQQVPTTEPQEVVVSE</sequence>
<dbReference type="EMBL" id="BX284603">
    <property type="protein sequence ID" value="CCD68654.2"/>
    <property type="molecule type" value="Genomic_DNA"/>
</dbReference>
<dbReference type="Proteomes" id="UP000001940">
    <property type="component" value="Chromosome III"/>
</dbReference>
<accession>Q9UA58</accession>
<feature type="transmembrane region" description="Helical" evidence="1">
    <location>
        <begin position="111"/>
        <end position="137"/>
    </location>
</feature>
<protein>
    <submittedName>
        <fullName evidence="2">XK-related protein</fullName>
    </submittedName>
</protein>
<evidence type="ECO:0000313" key="2">
    <source>
        <dbReference type="EMBL" id="CCD68637.2"/>
    </source>
</evidence>
<dbReference type="PaxDb" id="6239-E02H9.6"/>
<dbReference type="HOGENOM" id="CLU_1504791_0_0_1"/>
<evidence type="ECO:0000313" key="4">
    <source>
        <dbReference type="Proteomes" id="UP000001940"/>
    </source>
</evidence>
<dbReference type="STRING" id="6239.E02H9.6.1"/>
<keyword evidence="1" id="KW-0472">Membrane</keyword>
<proteinExistence type="predicted"/>
<dbReference type="AGR" id="WB:WBGene00021023"/>
<dbReference type="AGR" id="WB:WBGene00017104"/>
<feature type="transmembrane region" description="Helical" evidence="1">
    <location>
        <begin position="75"/>
        <end position="99"/>
    </location>
</feature>
<reference evidence="2" key="3">
    <citation type="submission" date="2024-10" db="EMBL/GenBank/DDBJ databases">
        <authorList>
            <consortium name="WormBase Consortium"/>
            <person name="WormBase"/>
        </authorList>
    </citation>
    <scope>NUCLEOTIDE SEQUENCE</scope>
    <source>
        <strain evidence="2">Bristol N2</strain>
    </source>
</reference>
<dbReference type="PIR" id="T33596">
    <property type="entry name" value="T33596"/>
</dbReference>
<dbReference type="Bgee" id="WBGene00017104">
    <property type="expression patterns" value="Expressed in pharyngeal muscle cell (C elegans) and 1 other cell type or tissue"/>
</dbReference>
<evidence type="ECO:0000313" key="6">
    <source>
        <dbReference type="WormBase" id="W04B5.6"/>
    </source>
</evidence>
<feature type="transmembrane region" description="Helical" evidence="1">
    <location>
        <begin position="45"/>
        <end position="63"/>
    </location>
</feature>
<evidence type="ECO:0000256" key="1">
    <source>
        <dbReference type="SAM" id="Phobius"/>
    </source>
</evidence>
<reference evidence="2" key="2">
    <citation type="submission" date="2003-03" db="EMBL/GenBank/DDBJ databases">
        <authorList>
            <person name="Sulson J.E."/>
            <person name="Waterston R."/>
        </authorList>
    </citation>
    <scope>NUCLEOTIDE SEQUENCE</scope>
    <source>
        <strain evidence="2">Bristol N2</strain>
    </source>
</reference>
<dbReference type="UCSC" id="W04B5.6">
    <property type="organism name" value="c. elegans"/>
</dbReference>
<gene>
    <name evidence="2" type="ORF">CELE_E02H9.6</name>
    <name evidence="3" type="ORF">CELE_W04B5.6</name>
    <name evidence="5" type="ORF">E02H9.6</name>
    <name evidence="3 6" type="ORF">W04B5.6</name>
</gene>
<name>Q9TZA2_CAEEL</name>
<organism evidence="2 4">
    <name type="scientific">Caenorhabditis elegans</name>
    <dbReference type="NCBI Taxonomy" id="6239"/>
    <lineage>
        <taxon>Eukaryota</taxon>
        <taxon>Metazoa</taxon>
        <taxon>Ecdysozoa</taxon>
        <taxon>Nematoda</taxon>
        <taxon>Chromadorea</taxon>
        <taxon>Rhabditida</taxon>
        <taxon>Rhabditina</taxon>
        <taxon>Rhabditomorpha</taxon>
        <taxon>Rhabditoidea</taxon>
        <taxon>Rhabditidae</taxon>
        <taxon>Peloderinae</taxon>
        <taxon>Caenorhabditis</taxon>
    </lineage>
</organism>
<reference evidence="2 4" key="1">
    <citation type="journal article" date="1998" name="Science">
        <title>Genome sequence of the nematode C. elegans: a platform for investigating biology.</title>
        <authorList>
            <consortium name="The C. elegans sequencing consortium"/>
            <person name="Sulson J.E."/>
            <person name="Waterston R."/>
        </authorList>
    </citation>
    <scope>NUCLEOTIDE SEQUENCE [LARGE SCALE GENOMIC DNA]</scope>
    <source>
        <strain evidence="2 4">Bristol N2</strain>
    </source>
</reference>
<dbReference type="UCSC" id="E02H9.6">
    <property type="organism name" value="c. elegans"/>
</dbReference>
<keyword evidence="1" id="KW-1133">Transmembrane helix</keyword>
<dbReference type="EMBL" id="BX284603">
    <property type="protein sequence ID" value="CCD68637.2"/>
    <property type="molecule type" value="Genomic_DNA"/>
</dbReference>
<dbReference type="WormBase" id="E02H9.6">
    <property type="protein sequence ID" value="CE54086"/>
    <property type="gene ID" value="WBGene00017104"/>
</dbReference>
<evidence type="ECO:0000313" key="3">
    <source>
        <dbReference type="EMBL" id="CCD68654.2"/>
    </source>
</evidence>
<dbReference type="PIR" id="T33666">
    <property type="entry name" value="T33666"/>
</dbReference>
<dbReference type="AlphaFoldDB" id="Q9TZA2"/>